<sequence>MRTAFLLAVAGIASALCSPLLAQSTTPSLNFSARVPFELTEAAIIPAPGQQVQSVPAPTPNQGPIPSLPAYLPVPLPPAELPPPTPPSHPFPEINAYDPGVLLALPDRSGSVYIPVDNWIYPELVRLYELGYADTLSLGLRPWTRRSVLHVLEKSQAEILNGDSEEAKGIFATLVDELDTERETGHAARPIVYGTESVYTRLMGISGTPLRDSFHLGQTISNDYGRPYEHGFNAIAGFSTLAEAGRFSLYVRAEYEHAPSATGYSLALANQLSLGDIIGPYQAPNAPQATIPAGPISAQNPFRIVEANLSYHVLSHEISFGKSDAWLGPAAGASMAWSNNAEDIYSFRINRIEPLRIPLLSRITGPFRYDFFYGSLKGHTAPNSPYVHSESLSFQPTGNLQIGFQRTIIFGGKDHAPVTLHTFLKGFFSTANTTAAEKFSRADPGARFSSFNLSYRLPYLRHYATFYVDSNVHDDVSPIDAPRRAAFRTGIDLSQFPRIPKLELRVEAVSTDPRITQSQQGGFFYYETVQKQGYTNKGLLLGDSIGREAKGGQAWLTYHLAPKEWIQLEYLNKKIPNDFVGGTTQNQFKASVVKRFHQDIELNAYVQYEAWKAPIYKTGRQSDTTAAAQVTWFPKLHSTTLNK</sequence>
<feature type="chain" id="PRO_5031098042" description="Capsule assembly protein Wzi" evidence="1">
    <location>
        <begin position="23"/>
        <end position="643"/>
    </location>
</feature>
<proteinExistence type="predicted"/>
<evidence type="ECO:0000313" key="3">
    <source>
        <dbReference type="Proteomes" id="UP000540989"/>
    </source>
</evidence>
<evidence type="ECO:0008006" key="4">
    <source>
        <dbReference type="Google" id="ProtNLM"/>
    </source>
</evidence>
<dbReference type="EMBL" id="JACHIP010000007">
    <property type="protein sequence ID" value="MBB5059736.1"/>
    <property type="molecule type" value="Genomic_DNA"/>
</dbReference>
<dbReference type="Pfam" id="PF14052">
    <property type="entry name" value="Caps_assemb_Wzi"/>
    <property type="match status" value="1"/>
</dbReference>
<organism evidence="2 3">
    <name type="scientific">Granulicella aggregans</name>
    <dbReference type="NCBI Taxonomy" id="474949"/>
    <lineage>
        <taxon>Bacteria</taxon>
        <taxon>Pseudomonadati</taxon>
        <taxon>Acidobacteriota</taxon>
        <taxon>Terriglobia</taxon>
        <taxon>Terriglobales</taxon>
        <taxon>Acidobacteriaceae</taxon>
        <taxon>Granulicella</taxon>
    </lineage>
</organism>
<dbReference type="InterPro" id="IPR038636">
    <property type="entry name" value="Wzi_sf"/>
</dbReference>
<accession>A0A7W7ZH76</accession>
<dbReference type="Proteomes" id="UP000540989">
    <property type="component" value="Unassembled WGS sequence"/>
</dbReference>
<keyword evidence="1" id="KW-0732">Signal</keyword>
<evidence type="ECO:0000313" key="2">
    <source>
        <dbReference type="EMBL" id="MBB5059736.1"/>
    </source>
</evidence>
<evidence type="ECO:0000256" key="1">
    <source>
        <dbReference type="SAM" id="SignalP"/>
    </source>
</evidence>
<name>A0A7W7ZH76_9BACT</name>
<keyword evidence="3" id="KW-1185">Reference proteome</keyword>
<dbReference type="RefSeq" id="WP_348641386.1">
    <property type="nucleotide sequence ID" value="NZ_JACHIP010000007.1"/>
</dbReference>
<reference evidence="2 3" key="1">
    <citation type="submission" date="2020-08" db="EMBL/GenBank/DDBJ databases">
        <title>Genomic Encyclopedia of Type Strains, Phase IV (KMG-V): Genome sequencing to study the core and pangenomes of soil and plant-associated prokaryotes.</title>
        <authorList>
            <person name="Whitman W."/>
        </authorList>
    </citation>
    <scope>NUCLEOTIDE SEQUENCE [LARGE SCALE GENOMIC DNA]</scope>
    <source>
        <strain evidence="2 3">M8UP14</strain>
    </source>
</reference>
<dbReference type="AlphaFoldDB" id="A0A7W7ZH76"/>
<feature type="signal peptide" evidence="1">
    <location>
        <begin position="1"/>
        <end position="22"/>
    </location>
</feature>
<protein>
    <recommendedName>
        <fullName evidence="4">Capsule assembly protein Wzi</fullName>
    </recommendedName>
</protein>
<dbReference type="InterPro" id="IPR026950">
    <property type="entry name" value="Caps_assemb_Wzi"/>
</dbReference>
<dbReference type="Gene3D" id="2.40.160.130">
    <property type="entry name" value="Capsule assembly protein Wzi"/>
    <property type="match status" value="1"/>
</dbReference>
<comment type="caution">
    <text evidence="2">The sequence shown here is derived from an EMBL/GenBank/DDBJ whole genome shotgun (WGS) entry which is preliminary data.</text>
</comment>
<gene>
    <name evidence="2" type="ORF">HDF16_004465</name>
</gene>